<dbReference type="AlphaFoldDB" id="A0A1M5JGQ6"/>
<proteinExistence type="predicted"/>
<reference evidence="1 2" key="1">
    <citation type="submission" date="2016-11" db="EMBL/GenBank/DDBJ databases">
        <authorList>
            <person name="Jaros S."/>
            <person name="Januszkiewicz K."/>
            <person name="Wedrychowicz H."/>
        </authorList>
    </citation>
    <scope>NUCLEOTIDE SEQUENCE [LARGE SCALE GENOMIC DNA]</scope>
    <source>
        <strain evidence="1 2">DSM 24574</strain>
    </source>
</reference>
<evidence type="ECO:0000313" key="2">
    <source>
        <dbReference type="Proteomes" id="UP000184212"/>
    </source>
</evidence>
<protein>
    <submittedName>
        <fullName evidence="1">Uncharacterized protein</fullName>
    </submittedName>
</protein>
<dbReference type="EMBL" id="FQWQ01000001">
    <property type="protein sequence ID" value="SHG39701.1"/>
    <property type="molecule type" value="Genomic_DNA"/>
</dbReference>
<evidence type="ECO:0000313" key="1">
    <source>
        <dbReference type="EMBL" id="SHG39701.1"/>
    </source>
</evidence>
<gene>
    <name evidence="1" type="ORF">SAMN04488109_0045</name>
</gene>
<sequence>MGLFACHDVETKFGKQYNSVRLKYGSPIIHDYMKLEISDEDFENWRIPRAIHDTISTGFHAGKGFYINKDSTLQEDDIFRKRIDDTTFAFVAILTFGKVSKNQFTSIYYDSVDEKELTLKATEYLNSDTRHREFHKKDLTIEEADSILSSWGTSRFK</sequence>
<organism evidence="1 2">
    <name type="scientific">Chryseolinea serpens</name>
    <dbReference type="NCBI Taxonomy" id="947013"/>
    <lineage>
        <taxon>Bacteria</taxon>
        <taxon>Pseudomonadati</taxon>
        <taxon>Bacteroidota</taxon>
        <taxon>Cytophagia</taxon>
        <taxon>Cytophagales</taxon>
        <taxon>Fulvivirgaceae</taxon>
        <taxon>Chryseolinea</taxon>
    </lineage>
</organism>
<keyword evidence="2" id="KW-1185">Reference proteome</keyword>
<dbReference type="Proteomes" id="UP000184212">
    <property type="component" value="Unassembled WGS sequence"/>
</dbReference>
<name>A0A1M5JGQ6_9BACT</name>
<accession>A0A1M5JGQ6</accession>